<comment type="subcellular location">
    <subcellularLocation>
        <location evidence="1">Cell inner membrane</location>
        <topology evidence="1">Multi-pass membrane protein</topology>
    </subcellularLocation>
</comment>
<feature type="transmembrane region" description="Helical" evidence="10">
    <location>
        <begin position="155"/>
        <end position="179"/>
    </location>
</feature>
<dbReference type="InterPro" id="IPR002528">
    <property type="entry name" value="MATE_fam"/>
</dbReference>
<dbReference type="EMBL" id="FMXQ01000005">
    <property type="protein sequence ID" value="SDB35007.1"/>
    <property type="molecule type" value="Genomic_DNA"/>
</dbReference>
<name>A0A1G6CQ30_9HYPH</name>
<evidence type="ECO:0000256" key="10">
    <source>
        <dbReference type="SAM" id="Phobius"/>
    </source>
</evidence>
<dbReference type="NCBIfam" id="TIGR00797">
    <property type="entry name" value="matE"/>
    <property type="match status" value="1"/>
</dbReference>
<dbReference type="InterPro" id="IPR048279">
    <property type="entry name" value="MdtK-like"/>
</dbReference>
<feature type="transmembrane region" description="Helical" evidence="10">
    <location>
        <begin position="416"/>
        <end position="435"/>
    </location>
</feature>
<feature type="transmembrane region" description="Helical" evidence="10">
    <location>
        <begin position="126"/>
        <end position="143"/>
    </location>
</feature>
<keyword evidence="7" id="KW-0406">Ion transport</keyword>
<dbReference type="GO" id="GO:0042910">
    <property type="term" value="F:xenobiotic transmembrane transporter activity"/>
    <property type="evidence" value="ECO:0007669"/>
    <property type="project" value="InterPro"/>
</dbReference>
<organism evidence="11 12">
    <name type="scientific">Bauldia litoralis</name>
    <dbReference type="NCBI Taxonomy" id="665467"/>
    <lineage>
        <taxon>Bacteria</taxon>
        <taxon>Pseudomonadati</taxon>
        <taxon>Pseudomonadota</taxon>
        <taxon>Alphaproteobacteria</taxon>
        <taxon>Hyphomicrobiales</taxon>
        <taxon>Kaistiaceae</taxon>
        <taxon>Bauldia</taxon>
    </lineage>
</organism>
<gene>
    <name evidence="11" type="ORF">SAMN02982931_02597</name>
</gene>
<feature type="transmembrane region" description="Helical" evidence="10">
    <location>
        <begin position="185"/>
        <end position="210"/>
    </location>
</feature>
<evidence type="ECO:0000256" key="2">
    <source>
        <dbReference type="ARBA" id="ARBA00022448"/>
    </source>
</evidence>
<dbReference type="PIRSF" id="PIRSF006603">
    <property type="entry name" value="DinF"/>
    <property type="match status" value="1"/>
</dbReference>
<dbReference type="InterPro" id="IPR050222">
    <property type="entry name" value="MATE_MdtK"/>
</dbReference>
<dbReference type="GO" id="GO:0005886">
    <property type="term" value="C:plasma membrane"/>
    <property type="evidence" value="ECO:0007669"/>
    <property type="project" value="UniProtKB-SubCell"/>
</dbReference>
<dbReference type="CDD" id="cd13131">
    <property type="entry name" value="MATE_NorM_like"/>
    <property type="match status" value="1"/>
</dbReference>
<evidence type="ECO:0000256" key="1">
    <source>
        <dbReference type="ARBA" id="ARBA00004429"/>
    </source>
</evidence>
<evidence type="ECO:0000256" key="6">
    <source>
        <dbReference type="ARBA" id="ARBA00022989"/>
    </source>
</evidence>
<keyword evidence="8 10" id="KW-0472">Membrane</keyword>
<evidence type="ECO:0000256" key="5">
    <source>
        <dbReference type="ARBA" id="ARBA00022692"/>
    </source>
</evidence>
<protein>
    <recommendedName>
        <fullName evidence="9">Multidrug-efflux transporter</fullName>
    </recommendedName>
</protein>
<feature type="transmembrane region" description="Helical" evidence="10">
    <location>
        <begin position="351"/>
        <end position="368"/>
    </location>
</feature>
<dbReference type="GO" id="GO:0006811">
    <property type="term" value="P:monoatomic ion transport"/>
    <property type="evidence" value="ECO:0007669"/>
    <property type="project" value="UniProtKB-KW"/>
</dbReference>
<evidence type="ECO:0000256" key="7">
    <source>
        <dbReference type="ARBA" id="ARBA00023065"/>
    </source>
</evidence>
<proteinExistence type="predicted"/>
<feature type="transmembrane region" description="Helical" evidence="10">
    <location>
        <begin position="312"/>
        <end position="331"/>
    </location>
</feature>
<keyword evidence="12" id="KW-1185">Reference proteome</keyword>
<dbReference type="AlphaFoldDB" id="A0A1G6CQ30"/>
<feature type="transmembrane region" description="Helical" evidence="10">
    <location>
        <begin position="389"/>
        <end position="410"/>
    </location>
</feature>
<evidence type="ECO:0000256" key="3">
    <source>
        <dbReference type="ARBA" id="ARBA00022449"/>
    </source>
</evidence>
<dbReference type="STRING" id="665467.SAMN02982931_02597"/>
<keyword evidence="3" id="KW-0050">Antiport</keyword>
<evidence type="ECO:0000313" key="12">
    <source>
        <dbReference type="Proteomes" id="UP000199071"/>
    </source>
</evidence>
<dbReference type="Proteomes" id="UP000199071">
    <property type="component" value="Unassembled WGS sequence"/>
</dbReference>
<evidence type="ECO:0000256" key="9">
    <source>
        <dbReference type="ARBA" id="ARBA00031636"/>
    </source>
</evidence>
<dbReference type="PANTHER" id="PTHR43298">
    <property type="entry name" value="MULTIDRUG RESISTANCE PROTEIN NORM-RELATED"/>
    <property type="match status" value="1"/>
</dbReference>
<keyword evidence="6 10" id="KW-1133">Transmembrane helix</keyword>
<dbReference type="GO" id="GO:0015297">
    <property type="term" value="F:antiporter activity"/>
    <property type="evidence" value="ECO:0007669"/>
    <property type="project" value="UniProtKB-KW"/>
</dbReference>
<evidence type="ECO:0000256" key="4">
    <source>
        <dbReference type="ARBA" id="ARBA00022475"/>
    </source>
</evidence>
<evidence type="ECO:0000313" key="11">
    <source>
        <dbReference type="EMBL" id="SDB35007.1"/>
    </source>
</evidence>
<keyword evidence="5 10" id="KW-0812">Transmembrane</keyword>
<feature type="transmembrane region" description="Helical" evidence="10">
    <location>
        <begin position="89"/>
        <end position="106"/>
    </location>
</feature>
<evidence type="ECO:0000256" key="8">
    <source>
        <dbReference type="ARBA" id="ARBA00023136"/>
    </source>
</evidence>
<feature type="transmembrane region" description="Helical" evidence="10">
    <location>
        <begin position="231"/>
        <end position="262"/>
    </location>
</feature>
<keyword evidence="2" id="KW-0813">Transport</keyword>
<feature type="transmembrane region" description="Helical" evidence="10">
    <location>
        <begin position="268"/>
        <end position="291"/>
    </location>
</feature>
<keyword evidence="4" id="KW-1003">Cell membrane</keyword>
<feature type="transmembrane region" description="Helical" evidence="10">
    <location>
        <begin position="48"/>
        <end position="69"/>
    </location>
</feature>
<dbReference type="Pfam" id="PF01554">
    <property type="entry name" value="MatE"/>
    <property type="match status" value="2"/>
</dbReference>
<reference evidence="11 12" key="1">
    <citation type="submission" date="2016-10" db="EMBL/GenBank/DDBJ databases">
        <authorList>
            <person name="de Groot N.N."/>
        </authorList>
    </citation>
    <scope>NUCLEOTIDE SEQUENCE [LARGE SCALE GENOMIC DNA]</scope>
    <source>
        <strain evidence="11 12">ATCC 35022</strain>
    </source>
</reference>
<sequence length="458" mass="49101">MEARAMVALAWPLVLTNVAQVALGFTDVIMMGWLGPEALAAGALATNLNFAFLIFGIGLVTATAPLIAIELGRNRHSVRDVRRSVRQGLWAAITISIPFWFVLWHGEAIMLALGQEPALAAEGGRYLRTLQWGLLPFLGYVVLRNFVSALERPQAAMWVGGLAVILNAMVVYALMFGAFGLPALGLTGAGIGTTIANLFLFFGLVFVVSVDRRFKRFQLFGRFWRPDWARFRVLWQLGLPIAFTLAFEVTIFNASAFLMGLIGADSLAAHAIAIQLPSVAFMVPLGLGMAATVRVGRAYGRGDREGIRRAGWTAFALAMSFACVTAAAMLFAGRPLVGIFLDLGDPASQTVIGLAVTFLIYAGLFQFFDVGQAIGTGMLRGLGDTRVPMIYAAIGYWGIGMPLGILLGFWTPLAGAGIWIGLATGLGVVAIPLMIRWIRRDGLGLTTQPPPDAKLTAP</sequence>
<dbReference type="PANTHER" id="PTHR43298:SF2">
    <property type="entry name" value="FMN_FAD EXPORTER YEEO-RELATED"/>
    <property type="match status" value="1"/>
</dbReference>
<accession>A0A1G6CQ30</accession>